<dbReference type="OrthoDB" id="9800865at2"/>
<dbReference type="InterPro" id="IPR002734">
    <property type="entry name" value="RibDG_C"/>
</dbReference>
<dbReference type="CDD" id="cd01284">
    <property type="entry name" value="Riboflavin_deaminase-reductase"/>
    <property type="match status" value="1"/>
</dbReference>
<feature type="binding site" evidence="15">
    <location>
        <position position="90"/>
    </location>
    <ligand>
        <name>Zn(2+)</name>
        <dbReference type="ChEBI" id="CHEBI:29105"/>
        <note>catalytic</note>
    </ligand>
</feature>
<comment type="function">
    <text evidence="1 12">Converts 2,5-diamino-6-(ribosylamino)-4(3h)-pyrimidinone 5'-phosphate into 5-amino-6-(ribosylamino)-2,4(1h,3h)-pyrimidinedione 5'-phosphate.</text>
</comment>
<evidence type="ECO:0000256" key="11">
    <source>
        <dbReference type="ARBA" id="ARBA00023268"/>
    </source>
</evidence>
<dbReference type="eggNOG" id="COG1985">
    <property type="taxonomic scope" value="Bacteria"/>
</dbReference>
<evidence type="ECO:0000256" key="14">
    <source>
        <dbReference type="PIRSR" id="PIRSR006769-2"/>
    </source>
</evidence>
<evidence type="ECO:0000256" key="3">
    <source>
        <dbReference type="ARBA" id="ARBA00004910"/>
    </source>
</evidence>
<dbReference type="InterPro" id="IPR016193">
    <property type="entry name" value="Cytidine_deaminase-like"/>
</dbReference>
<keyword evidence="6 12" id="KW-0686">Riboflavin biosynthesis</keyword>
<comment type="pathway">
    <text evidence="3 12">Cofactor biosynthesis; riboflavin biosynthesis; 5-amino-6-(D-ribitylamino)uracil from GTP: step 3/4.</text>
</comment>
<evidence type="ECO:0000256" key="2">
    <source>
        <dbReference type="ARBA" id="ARBA00004882"/>
    </source>
</evidence>
<organism evidence="17 18">
    <name type="scientific">Terriglobus saanensis (strain ATCC BAA-1853 / DSM 23119 / SP1PR4)</name>
    <dbReference type="NCBI Taxonomy" id="401053"/>
    <lineage>
        <taxon>Bacteria</taxon>
        <taxon>Pseudomonadati</taxon>
        <taxon>Acidobacteriota</taxon>
        <taxon>Terriglobia</taxon>
        <taxon>Terriglobales</taxon>
        <taxon>Acidobacteriaceae</taxon>
        <taxon>Terriglobus</taxon>
    </lineage>
</organism>
<dbReference type="PROSITE" id="PS51747">
    <property type="entry name" value="CYT_DCMP_DEAMINASES_2"/>
    <property type="match status" value="1"/>
</dbReference>
<dbReference type="PROSITE" id="PS00903">
    <property type="entry name" value="CYT_DCMP_DEAMINASES_1"/>
    <property type="match status" value="1"/>
</dbReference>
<feature type="binding site" evidence="14">
    <location>
        <position position="178"/>
    </location>
    <ligand>
        <name>substrate</name>
    </ligand>
</feature>
<dbReference type="EC" id="3.5.4.26" evidence="12"/>
<dbReference type="GO" id="GO:0008835">
    <property type="term" value="F:diaminohydroxyphosphoribosylaminopyrimidine deaminase activity"/>
    <property type="evidence" value="ECO:0007669"/>
    <property type="project" value="UniProtKB-EC"/>
</dbReference>
<feature type="binding site" evidence="14">
    <location>
        <begin position="312"/>
        <end position="318"/>
    </location>
    <ligand>
        <name>NADP(+)</name>
        <dbReference type="ChEBI" id="CHEBI:58349"/>
    </ligand>
</feature>
<dbReference type="EC" id="1.1.1.193" evidence="12"/>
<feature type="binding site" evidence="14">
    <location>
        <position position="207"/>
    </location>
    <ligand>
        <name>NADP(+)</name>
        <dbReference type="ChEBI" id="CHEBI:58349"/>
    </ligand>
</feature>
<evidence type="ECO:0000313" key="18">
    <source>
        <dbReference type="Proteomes" id="UP000006844"/>
    </source>
</evidence>
<dbReference type="STRING" id="401053.AciPR4_3142"/>
<dbReference type="GO" id="GO:0008703">
    <property type="term" value="F:5-amino-6-(5-phosphoribosylamino)uracil reductase activity"/>
    <property type="evidence" value="ECO:0007669"/>
    <property type="project" value="UniProtKB-EC"/>
</dbReference>
<evidence type="ECO:0000256" key="15">
    <source>
        <dbReference type="PIRSR" id="PIRSR006769-3"/>
    </source>
</evidence>
<dbReference type="GO" id="GO:0008270">
    <property type="term" value="F:zinc ion binding"/>
    <property type="evidence" value="ECO:0007669"/>
    <property type="project" value="InterPro"/>
</dbReference>
<reference evidence="17 18" key="1">
    <citation type="journal article" date="2012" name="Stand. Genomic Sci.">
        <title>Complete genome sequence of Terriglobus saanensis type strain SP1PR4(T), an Acidobacteria from tundra soil.</title>
        <authorList>
            <person name="Rawat S.R."/>
            <person name="Mannisto M.K."/>
            <person name="Starovoytov V."/>
            <person name="Goodwin L."/>
            <person name="Nolan M."/>
            <person name="Hauser L."/>
            <person name="Land M."/>
            <person name="Davenport K.W."/>
            <person name="Woyke T."/>
            <person name="Haggblom M.M."/>
        </authorList>
    </citation>
    <scope>NUCLEOTIDE SEQUENCE</scope>
    <source>
        <strain evidence="18">ATCC BAA-1853 / DSM 23119 / SP1PR4</strain>
    </source>
</reference>
<dbReference type="eggNOG" id="COG0117">
    <property type="taxonomic scope" value="Bacteria"/>
</dbReference>
<keyword evidence="12" id="KW-0378">Hydrolase</keyword>
<feature type="binding site" evidence="14">
    <location>
        <position position="234"/>
    </location>
    <ligand>
        <name>NADP(+)</name>
        <dbReference type="ChEBI" id="CHEBI:58349"/>
    </ligand>
</feature>
<evidence type="ECO:0000256" key="6">
    <source>
        <dbReference type="ARBA" id="ARBA00022619"/>
    </source>
</evidence>
<evidence type="ECO:0000256" key="12">
    <source>
        <dbReference type="PIRNR" id="PIRNR006769"/>
    </source>
</evidence>
<evidence type="ECO:0000259" key="16">
    <source>
        <dbReference type="PROSITE" id="PS51747"/>
    </source>
</evidence>
<evidence type="ECO:0000256" key="7">
    <source>
        <dbReference type="ARBA" id="ARBA00022723"/>
    </source>
</evidence>
<dbReference type="EMBL" id="CP002467">
    <property type="protein sequence ID" value="ADV83900.1"/>
    <property type="molecule type" value="Genomic_DNA"/>
</dbReference>
<feature type="binding site" evidence="14">
    <location>
        <position position="215"/>
    </location>
    <ligand>
        <name>substrate</name>
    </ligand>
</feature>
<feature type="binding site" evidence="15">
    <location>
        <position position="81"/>
    </location>
    <ligand>
        <name>Zn(2+)</name>
        <dbReference type="ChEBI" id="CHEBI:29105"/>
        <note>catalytic</note>
    </ligand>
</feature>
<feature type="binding site" evidence="14">
    <location>
        <position position="195"/>
    </location>
    <ligand>
        <name>NADP(+)</name>
        <dbReference type="ChEBI" id="CHEBI:58349"/>
    </ligand>
</feature>
<dbReference type="HOGENOM" id="CLU_036590_1_2_0"/>
<comment type="similarity">
    <text evidence="4 12">In the N-terminal section; belongs to the cytidine and deoxycytidylate deaminase family.</text>
</comment>
<feature type="binding site" evidence="14">
    <location>
        <position position="160"/>
    </location>
    <ligand>
        <name>NADP(+)</name>
        <dbReference type="ChEBI" id="CHEBI:58349"/>
    </ligand>
</feature>
<dbReference type="NCBIfam" id="TIGR00326">
    <property type="entry name" value="eubact_ribD"/>
    <property type="match status" value="1"/>
</dbReference>
<evidence type="ECO:0000256" key="1">
    <source>
        <dbReference type="ARBA" id="ARBA00002151"/>
    </source>
</evidence>
<dbReference type="PANTHER" id="PTHR38011:SF7">
    <property type="entry name" value="2,5-DIAMINO-6-RIBOSYLAMINO-4(3H)-PYRIMIDINONE 5'-PHOSPHATE REDUCTASE"/>
    <property type="match status" value="1"/>
</dbReference>
<keyword evidence="18" id="KW-1185">Reference proteome</keyword>
<dbReference type="SUPFAM" id="SSF53927">
    <property type="entry name" value="Cytidine deaminase-like"/>
    <property type="match status" value="1"/>
</dbReference>
<dbReference type="Pfam" id="PF00383">
    <property type="entry name" value="dCMP_cyt_deam_1"/>
    <property type="match status" value="1"/>
</dbReference>
<dbReference type="KEGG" id="tsa:AciPR4_3142"/>
<dbReference type="SUPFAM" id="SSF53597">
    <property type="entry name" value="Dihydrofolate reductase-like"/>
    <property type="match status" value="1"/>
</dbReference>
<keyword evidence="10 12" id="KW-0560">Oxidoreductase</keyword>
<comment type="catalytic activity">
    <reaction evidence="12">
        <text>5-amino-6-(5-phospho-D-ribitylamino)uracil + NADP(+) = 5-amino-6-(5-phospho-D-ribosylamino)uracil + NADPH + H(+)</text>
        <dbReference type="Rhea" id="RHEA:17845"/>
        <dbReference type="ChEBI" id="CHEBI:15378"/>
        <dbReference type="ChEBI" id="CHEBI:57783"/>
        <dbReference type="ChEBI" id="CHEBI:58349"/>
        <dbReference type="ChEBI" id="CHEBI:58421"/>
        <dbReference type="ChEBI" id="CHEBI:58453"/>
        <dbReference type="EC" id="1.1.1.193"/>
    </reaction>
</comment>
<keyword evidence="8 12" id="KW-0862">Zinc</keyword>
<dbReference type="InterPro" id="IPR002125">
    <property type="entry name" value="CMP_dCMP_dom"/>
</dbReference>
<evidence type="ECO:0000256" key="13">
    <source>
        <dbReference type="PIRSR" id="PIRSR006769-1"/>
    </source>
</evidence>
<proteinExistence type="inferred from homology"/>
<dbReference type="RefSeq" id="WP_013569631.1">
    <property type="nucleotide sequence ID" value="NC_014963.1"/>
</dbReference>
<dbReference type="Gene3D" id="3.40.430.10">
    <property type="entry name" value="Dihydrofolate Reductase, subunit A"/>
    <property type="match status" value="1"/>
</dbReference>
<dbReference type="PIRSF" id="PIRSF006769">
    <property type="entry name" value="RibD"/>
    <property type="match status" value="1"/>
</dbReference>
<name>E8V6U8_TERSS</name>
<feature type="domain" description="CMP/dCMP-type deaminase" evidence="16">
    <location>
        <begin position="7"/>
        <end position="129"/>
    </location>
</feature>
<evidence type="ECO:0000256" key="4">
    <source>
        <dbReference type="ARBA" id="ARBA00005259"/>
    </source>
</evidence>
<dbReference type="Gene3D" id="3.40.140.10">
    <property type="entry name" value="Cytidine Deaminase, domain 2"/>
    <property type="match status" value="1"/>
</dbReference>
<feature type="binding site" evidence="15">
    <location>
        <position position="56"/>
    </location>
    <ligand>
        <name>Zn(2+)</name>
        <dbReference type="ChEBI" id="CHEBI:29105"/>
        <note>catalytic</note>
    </ligand>
</feature>
<dbReference type="AlphaFoldDB" id="E8V6U8"/>
<dbReference type="Pfam" id="PF01872">
    <property type="entry name" value="RibD_C"/>
    <property type="match status" value="1"/>
</dbReference>
<evidence type="ECO:0000313" key="17">
    <source>
        <dbReference type="EMBL" id="ADV83900.1"/>
    </source>
</evidence>
<feature type="binding site" evidence="14">
    <location>
        <position position="211"/>
    </location>
    <ligand>
        <name>NADP(+)</name>
        <dbReference type="ChEBI" id="CHEBI:58349"/>
    </ligand>
</feature>
<dbReference type="InterPro" id="IPR016192">
    <property type="entry name" value="APOBEC/CMP_deaminase_Zn-bd"/>
</dbReference>
<comment type="cofactor">
    <cofactor evidence="12 15">
        <name>Zn(2+)</name>
        <dbReference type="ChEBI" id="CHEBI:29105"/>
    </cofactor>
    <text evidence="12 15">Binds 1 zinc ion.</text>
</comment>
<dbReference type="PANTHER" id="PTHR38011">
    <property type="entry name" value="DIHYDROFOLATE REDUCTASE FAMILY PROTEIN (AFU_ORTHOLOGUE AFUA_8G06820)"/>
    <property type="match status" value="1"/>
</dbReference>
<dbReference type="GO" id="GO:0009231">
    <property type="term" value="P:riboflavin biosynthetic process"/>
    <property type="evidence" value="ECO:0007669"/>
    <property type="project" value="UniProtKB-UniPathway"/>
</dbReference>
<comment type="pathway">
    <text evidence="2 12">Cofactor biosynthesis; riboflavin biosynthesis; 5-amino-6-(D-ribitylamino)uracil from GTP: step 2/4.</text>
</comment>
<dbReference type="Proteomes" id="UP000006844">
    <property type="component" value="Chromosome"/>
</dbReference>
<keyword evidence="9 12" id="KW-0521">NADP</keyword>
<comment type="catalytic activity">
    <reaction evidence="12">
        <text>2,5-diamino-6-hydroxy-4-(5-phosphoribosylamino)-pyrimidine + H2O + H(+) = 5-amino-6-(5-phospho-D-ribosylamino)uracil + NH4(+)</text>
        <dbReference type="Rhea" id="RHEA:21868"/>
        <dbReference type="ChEBI" id="CHEBI:15377"/>
        <dbReference type="ChEBI" id="CHEBI:15378"/>
        <dbReference type="ChEBI" id="CHEBI:28938"/>
        <dbReference type="ChEBI" id="CHEBI:58453"/>
        <dbReference type="ChEBI" id="CHEBI:58614"/>
        <dbReference type="EC" id="3.5.4.26"/>
    </reaction>
</comment>
<gene>
    <name evidence="17" type="ordered locus">AciPR4_3142</name>
</gene>
<evidence type="ECO:0000256" key="9">
    <source>
        <dbReference type="ARBA" id="ARBA00022857"/>
    </source>
</evidence>
<protein>
    <recommendedName>
        <fullName evidence="12">Riboflavin biosynthesis protein RibD</fullName>
    </recommendedName>
    <domain>
        <recommendedName>
            <fullName evidence="12">Diaminohydroxyphosphoribosylaminopyrimidine deaminase</fullName>
            <shortName evidence="12">DRAP deaminase</shortName>
            <ecNumber evidence="12">3.5.4.26</ecNumber>
        </recommendedName>
        <alternativeName>
            <fullName evidence="12">Riboflavin-specific deaminase</fullName>
        </alternativeName>
    </domain>
    <domain>
        <recommendedName>
            <fullName evidence="12">5-amino-6-(5-phosphoribosylamino)uracil reductase</fullName>
            <ecNumber evidence="12">1.1.1.193</ecNumber>
        </recommendedName>
        <alternativeName>
            <fullName evidence="12">HTP reductase</fullName>
        </alternativeName>
    </domain>
</protein>
<dbReference type="InterPro" id="IPR024072">
    <property type="entry name" value="DHFR-like_dom_sf"/>
</dbReference>
<keyword evidence="11" id="KW-0511">Multifunctional enzyme</keyword>
<evidence type="ECO:0000256" key="10">
    <source>
        <dbReference type="ARBA" id="ARBA00023002"/>
    </source>
</evidence>
<comment type="similarity">
    <text evidence="5 12">In the C-terminal section; belongs to the HTP reductase family.</text>
</comment>
<accession>E8V6U8</accession>
<dbReference type="InterPro" id="IPR004794">
    <property type="entry name" value="Eubact_RibD"/>
</dbReference>
<evidence type="ECO:0000256" key="8">
    <source>
        <dbReference type="ARBA" id="ARBA00022833"/>
    </source>
</evidence>
<feature type="active site" description="Proton donor" evidence="13">
    <location>
        <position position="58"/>
    </location>
</feature>
<sequence>MTETFTEIDRRHMEQALTLARATSGLASPNPQVGCVLAHGEEIVGQGAHRYVARDHAEIVALKQADGKAKGATAYVTLEPCSHHGRTGPCANALIEAGVARVVAATLDPNPKVSGSGMARIEQAGIVAQHGLLEEQARAMNDAFAHYILTRQPLVTLKSALSVDGKLAPLPANRIGNSPFWLTGTAAREEVHRLRHSNDAILTGVGTLIADDPLLTDRSNLPRRRPLQRIVLDTHLRLPLTARILDTINDDLIILCSARAPDETQKHLRTLGVRVEHVSEILTKRGTHELDIPGTLKLLGTFDLLSVLLEAGPSLNTAFLDADMVDKAVLFFAETELGNDALPFAYGNHSPFRLVEHLQKVARCDFQNESGSLDACIRGNLRDPWADVFALTPPKLR</sequence>
<feature type="binding site" evidence="14">
    <location>
        <position position="218"/>
    </location>
    <ligand>
        <name>substrate</name>
    </ligand>
</feature>
<feature type="binding site" evidence="14">
    <location>
        <position position="310"/>
    </location>
    <ligand>
        <name>substrate</name>
    </ligand>
</feature>
<keyword evidence="7 12" id="KW-0479">Metal-binding</keyword>
<dbReference type="InterPro" id="IPR050765">
    <property type="entry name" value="Riboflavin_Biosynth_HTPR"/>
</dbReference>
<evidence type="ECO:0000256" key="5">
    <source>
        <dbReference type="ARBA" id="ARBA00007417"/>
    </source>
</evidence>
<dbReference type="UniPathway" id="UPA00275">
    <property type="reaction ID" value="UER00401"/>
</dbReference>
<feature type="binding site" evidence="14">
    <location>
        <position position="181"/>
    </location>
    <ligand>
        <name>NADP(+)</name>
        <dbReference type="ChEBI" id="CHEBI:58349"/>
    </ligand>
</feature>